<dbReference type="InterPro" id="IPR007543">
    <property type="entry name" value="LptD_C"/>
</dbReference>
<dbReference type="InterPro" id="IPR020889">
    <property type="entry name" value="LipoPS_assembly_LptD"/>
</dbReference>
<evidence type="ECO:0000313" key="3">
    <source>
        <dbReference type="EMBL" id="SLN57778.1"/>
    </source>
</evidence>
<dbReference type="PANTHER" id="PTHR30189">
    <property type="entry name" value="LPS-ASSEMBLY PROTEIN"/>
    <property type="match status" value="1"/>
</dbReference>
<evidence type="ECO:0000256" key="1">
    <source>
        <dbReference type="HAMAP-Rule" id="MF_01411"/>
    </source>
</evidence>
<feature type="chain" id="PRO_5011014536" description="LPS-assembly protein LptD" evidence="1">
    <location>
        <begin position="20"/>
        <end position="699"/>
    </location>
</feature>
<organism evidence="3 4">
    <name type="scientific">Palleronia marisminoris</name>
    <dbReference type="NCBI Taxonomy" id="315423"/>
    <lineage>
        <taxon>Bacteria</taxon>
        <taxon>Pseudomonadati</taxon>
        <taxon>Pseudomonadota</taxon>
        <taxon>Alphaproteobacteria</taxon>
        <taxon>Rhodobacterales</taxon>
        <taxon>Roseobacteraceae</taxon>
        <taxon>Palleronia</taxon>
    </lineage>
</organism>
<keyword evidence="1" id="KW-0998">Cell outer membrane</keyword>
<comment type="function">
    <text evidence="1">Involved in the assembly of lipopolysaccharide (LPS) at the surface of the outer membrane.</text>
</comment>
<dbReference type="RefSeq" id="WP_085854804.1">
    <property type="nucleotide sequence ID" value="NZ_FOPF01000008.1"/>
</dbReference>
<sequence length="699" mass="76093" precursor="true">MRAWLAALTIATWPVLAEAQGTAALVADTVYLQENDILVAEGDVQVSYEGTLLSASRITYDQSANTLAIEGPLTLTDEDGTILLADSAALEDELREGILTSARLVLNRQLQLAATEIARVDDRYTQLSNTVASSCDVCNDSDRPLWEIRARRVIYDEVEEQLYFDRAQFRIMGVPVAYIPRLRLPSANNERSTGLLSPRLVFNSDLGFGAKIPYFIALGPYADLTLTPYIASGTRTLEARYRQNFTFGAVNVAGAFSDDDIVTDDQRSYLFADAAFTLPRDLLLEIEIQNVSDRDYLGDYDYASVPLLRDRAKLSTAGRDGMFRAEVANYTPLRSDDIAIADQLPSVVADAYIERRADIGPGQLTFGLDASAIERESSADALGRDVAELGTFAEYRTRRTFASGLVLSNQARVTAGVYKVGDDSGFDDVARSSAAVSTELRLPLQKSGPGGSYHLLEPVIGVAWSESDDAVPNEDSNLVEFDEGNLLALSRFPGDDRIEQGVTANIGLGYTGRFEDAELGLTMGRVFRHDADADFFPGSGLDGTASDWLTSVSLDWASFDLGARALIDTGFDATKVEALAGYSGEGYGLSGTYLYLDAEPLENRPDDTHEISLAGNTRLGRHWTVSAGGRYDIDTDGIDQATFGLSYQTECIVIGLDASRTYYRNDDDEDPTSSITFAVELLGFGSDAVDESYRTQCRG</sequence>
<comment type="subcellular location">
    <subcellularLocation>
        <location evidence="1">Cell outer membrane</location>
    </subcellularLocation>
</comment>
<feature type="domain" description="LptD C-terminal" evidence="2">
    <location>
        <begin position="266"/>
        <end position="623"/>
    </location>
</feature>
<name>A0A1Y5T869_9RHOB</name>
<protein>
    <recommendedName>
        <fullName evidence="1">LPS-assembly protein LptD</fullName>
    </recommendedName>
</protein>
<evidence type="ECO:0000313" key="4">
    <source>
        <dbReference type="Proteomes" id="UP000193870"/>
    </source>
</evidence>
<comment type="subunit">
    <text evidence="1">Component of the lipopolysaccharide transport and assembly complex.</text>
</comment>
<dbReference type="HAMAP" id="MF_01411">
    <property type="entry name" value="LPS_assembly_LptD"/>
    <property type="match status" value="1"/>
</dbReference>
<keyword evidence="4" id="KW-1185">Reference proteome</keyword>
<comment type="caution">
    <text evidence="1">Lacks conserved residue(s) required for the propagation of feature annotation.</text>
</comment>
<feature type="signal peptide" evidence="1">
    <location>
        <begin position="1"/>
        <end position="19"/>
    </location>
</feature>
<gene>
    <name evidence="1 3" type="primary">lptD</name>
    <name evidence="3" type="ORF">PAM7066_02799</name>
</gene>
<dbReference type="GO" id="GO:0015920">
    <property type="term" value="P:lipopolysaccharide transport"/>
    <property type="evidence" value="ECO:0007669"/>
    <property type="project" value="InterPro"/>
</dbReference>
<dbReference type="EMBL" id="FWFV01000008">
    <property type="protein sequence ID" value="SLN57778.1"/>
    <property type="molecule type" value="Genomic_DNA"/>
</dbReference>
<dbReference type="OrthoDB" id="9760225at2"/>
<dbReference type="AlphaFoldDB" id="A0A1Y5T869"/>
<keyword evidence="1" id="KW-0472">Membrane</keyword>
<keyword evidence="1" id="KW-0732">Signal</keyword>
<dbReference type="PANTHER" id="PTHR30189:SF1">
    <property type="entry name" value="LPS-ASSEMBLY PROTEIN LPTD"/>
    <property type="match status" value="1"/>
</dbReference>
<dbReference type="Pfam" id="PF04453">
    <property type="entry name" value="LptD"/>
    <property type="match status" value="1"/>
</dbReference>
<evidence type="ECO:0000259" key="2">
    <source>
        <dbReference type="Pfam" id="PF04453"/>
    </source>
</evidence>
<proteinExistence type="inferred from homology"/>
<dbReference type="InterPro" id="IPR050218">
    <property type="entry name" value="LptD"/>
</dbReference>
<accession>A0A1Y5T869</accession>
<dbReference type="GO" id="GO:0009279">
    <property type="term" value="C:cell outer membrane"/>
    <property type="evidence" value="ECO:0007669"/>
    <property type="project" value="UniProtKB-SubCell"/>
</dbReference>
<dbReference type="Proteomes" id="UP000193870">
    <property type="component" value="Unassembled WGS sequence"/>
</dbReference>
<dbReference type="GO" id="GO:0043165">
    <property type="term" value="P:Gram-negative-bacterium-type cell outer membrane assembly"/>
    <property type="evidence" value="ECO:0007669"/>
    <property type="project" value="UniProtKB-UniRule"/>
</dbReference>
<reference evidence="3 4" key="1">
    <citation type="submission" date="2017-03" db="EMBL/GenBank/DDBJ databases">
        <authorList>
            <person name="Afonso C.L."/>
            <person name="Miller P.J."/>
            <person name="Scott M.A."/>
            <person name="Spackman E."/>
            <person name="Goraichik I."/>
            <person name="Dimitrov K.M."/>
            <person name="Suarez D.L."/>
            <person name="Swayne D.E."/>
        </authorList>
    </citation>
    <scope>NUCLEOTIDE SEQUENCE [LARGE SCALE GENOMIC DNA]</scope>
    <source>
        <strain evidence="3 4">CECT 7066</strain>
    </source>
</reference>
<dbReference type="STRING" id="315423.SAMN04488020_10891"/>
<dbReference type="GO" id="GO:1990351">
    <property type="term" value="C:transporter complex"/>
    <property type="evidence" value="ECO:0007669"/>
    <property type="project" value="TreeGrafter"/>
</dbReference>
<comment type="similarity">
    <text evidence="1">Belongs to the LptD family.</text>
</comment>